<reference evidence="1 2" key="1">
    <citation type="journal article" date="2013" name="Antonie Van Leeuwenhoek">
        <title>Dongia rigui sp. nov., isolated from freshwater of a large wetland in Korea.</title>
        <authorList>
            <person name="Baik K.S."/>
            <person name="Hwang Y.M."/>
            <person name="Choi J.S."/>
            <person name="Kwon J."/>
            <person name="Seong C.N."/>
        </authorList>
    </citation>
    <scope>NUCLEOTIDE SEQUENCE [LARGE SCALE GENOMIC DNA]</scope>
    <source>
        <strain evidence="1 2">04SU4-P</strain>
    </source>
</reference>
<comment type="caution">
    <text evidence="1">The sequence shown here is derived from an EMBL/GenBank/DDBJ whole genome shotgun (WGS) entry which is preliminary data.</text>
</comment>
<organism evidence="1 2">
    <name type="scientific">Dongia rigui</name>
    <dbReference type="NCBI Taxonomy" id="940149"/>
    <lineage>
        <taxon>Bacteria</taxon>
        <taxon>Pseudomonadati</taxon>
        <taxon>Pseudomonadota</taxon>
        <taxon>Alphaproteobacteria</taxon>
        <taxon>Rhodospirillales</taxon>
        <taxon>Dongiaceae</taxon>
        <taxon>Dongia</taxon>
    </lineage>
</organism>
<dbReference type="EMBL" id="JAXCLX010000001">
    <property type="protein sequence ID" value="MDY0872513.1"/>
    <property type="molecule type" value="Genomic_DNA"/>
</dbReference>
<protein>
    <recommendedName>
        <fullName evidence="3">Bacteriophage lambda head decoration protein D</fullName>
    </recommendedName>
</protein>
<gene>
    <name evidence="1" type="ORF">SMD31_11285</name>
</gene>
<dbReference type="Proteomes" id="UP001271769">
    <property type="component" value="Unassembled WGS sequence"/>
</dbReference>
<accession>A0ABU5DYX4</accession>
<keyword evidence="2" id="KW-1185">Reference proteome</keyword>
<evidence type="ECO:0000313" key="2">
    <source>
        <dbReference type="Proteomes" id="UP001271769"/>
    </source>
</evidence>
<evidence type="ECO:0000313" key="1">
    <source>
        <dbReference type="EMBL" id="MDY0872513.1"/>
    </source>
</evidence>
<dbReference type="RefSeq" id="WP_320500940.1">
    <property type="nucleotide sequence ID" value="NZ_JAXCLX010000001.1"/>
</dbReference>
<name>A0ABU5DYX4_9PROT</name>
<sequence>MATQYGTQMGRLRNTLPVDLPMAGDIHGRVRVFNEKVVLAAQPTSDIVEVARLPKGARVLYGIVNSTVSLGSSTLAIGIAGNTGKYRAGAVFTAVDTPTLFAPAAVAGEALTAEEIVILTIGAAALPATGTLRVMLFYTLD</sequence>
<proteinExistence type="predicted"/>
<evidence type="ECO:0008006" key="3">
    <source>
        <dbReference type="Google" id="ProtNLM"/>
    </source>
</evidence>